<gene>
    <name evidence="1" type="ORF">FA95DRAFT_1609402</name>
</gene>
<evidence type="ECO:0000313" key="2">
    <source>
        <dbReference type="Proteomes" id="UP000814033"/>
    </source>
</evidence>
<protein>
    <submittedName>
        <fullName evidence="1">Uncharacterized protein</fullName>
    </submittedName>
</protein>
<dbReference type="Proteomes" id="UP000814033">
    <property type="component" value="Unassembled WGS sequence"/>
</dbReference>
<sequence>MGHMQSSSVDAVSTADSDSSTSPIATIPPELLADIFSLVARDNPPQWRSPPATKRGKKPTSNVKHRKDDLGWTAGIPGVCRLWRDVALSSACLWDRVDFRFADAWIASTLARAKATPLSMVFGQERAMSAQHVALLAAHLPHTRTLHLEQEVVDPDMFLDFRRALATPAPLLESVAVLVTSALPTSRLERYLPQAPFGATPRLQSLALQGIALSWATLPQSLSGLVRLELRKTLYFAPSRPTLKCLLDVLKRMPALENLLLEGPDAFPEARAGHSPESRSVALPLKTLFLLSGQVDDITLVLQSLVVPASTVLHLEIVRSHEGDDVQDLVHVLAAHILQTVDEQVPLKVRCSLMKYSSGLLFRADMGDTCPMLIESHLPMAAQSMLLRGLMQAYAAHRVEALDLSTDGPLDACVEMLAPLQRLRTLSVSGRALIAQVCAALALFRPPASTSGWKNVFTLPEHKMFAAAERAFILPALAELTVDGLNLSDTLTRPPCEVFAAYDYLPRLNAARQVCGAGMQTLCLVHCTQVKGWEDDLRKGFPVVETSQCH</sequence>
<evidence type="ECO:0000313" key="1">
    <source>
        <dbReference type="EMBL" id="KAI0043409.1"/>
    </source>
</evidence>
<reference evidence="1" key="2">
    <citation type="journal article" date="2022" name="New Phytol.">
        <title>Evolutionary transition to the ectomycorrhizal habit in the genomes of a hyperdiverse lineage of mushroom-forming fungi.</title>
        <authorList>
            <person name="Looney B."/>
            <person name="Miyauchi S."/>
            <person name="Morin E."/>
            <person name="Drula E."/>
            <person name="Courty P.E."/>
            <person name="Kohler A."/>
            <person name="Kuo A."/>
            <person name="LaButti K."/>
            <person name="Pangilinan J."/>
            <person name="Lipzen A."/>
            <person name="Riley R."/>
            <person name="Andreopoulos W."/>
            <person name="He G."/>
            <person name="Johnson J."/>
            <person name="Nolan M."/>
            <person name="Tritt A."/>
            <person name="Barry K.W."/>
            <person name="Grigoriev I.V."/>
            <person name="Nagy L.G."/>
            <person name="Hibbett D."/>
            <person name="Henrissat B."/>
            <person name="Matheny P.B."/>
            <person name="Labbe J."/>
            <person name="Martin F.M."/>
        </authorList>
    </citation>
    <scope>NUCLEOTIDE SEQUENCE</scope>
    <source>
        <strain evidence="1">FP105234-sp</strain>
    </source>
</reference>
<reference evidence="1" key="1">
    <citation type="submission" date="2021-02" db="EMBL/GenBank/DDBJ databases">
        <authorList>
            <consortium name="DOE Joint Genome Institute"/>
            <person name="Ahrendt S."/>
            <person name="Looney B.P."/>
            <person name="Miyauchi S."/>
            <person name="Morin E."/>
            <person name="Drula E."/>
            <person name="Courty P.E."/>
            <person name="Chicoki N."/>
            <person name="Fauchery L."/>
            <person name="Kohler A."/>
            <person name="Kuo A."/>
            <person name="Labutti K."/>
            <person name="Pangilinan J."/>
            <person name="Lipzen A."/>
            <person name="Riley R."/>
            <person name="Andreopoulos W."/>
            <person name="He G."/>
            <person name="Johnson J."/>
            <person name="Barry K.W."/>
            <person name="Grigoriev I.V."/>
            <person name="Nagy L."/>
            <person name="Hibbett D."/>
            <person name="Henrissat B."/>
            <person name="Matheny P.B."/>
            <person name="Labbe J."/>
            <person name="Martin F."/>
        </authorList>
    </citation>
    <scope>NUCLEOTIDE SEQUENCE</scope>
    <source>
        <strain evidence="1">FP105234-sp</strain>
    </source>
</reference>
<keyword evidence="2" id="KW-1185">Reference proteome</keyword>
<accession>A0ACB8RHL2</accession>
<comment type="caution">
    <text evidence="1">The sequence shown here is derived from an EMBL/GenBank/DDBJ whole genome shotgun (WGS) entry which is preliminary data.</text>
</comment>
<proteinExistence type="predicted"/>
<name>A0ACB8RHL2_9AGAM</name>
<organism evidence="1 2">
    <name type="scientific">Auriscalpium vulgare</name>
    <dbReference type="NCBI Taxonomy" id="40419"/>
    <lineage>
        <taxon>Eukaryota</taxon>
        <taxon>Fungi</taxon>
        <taxon>Dikarya</taxon>
        <taxon>Basidiomycota</taxon>
        <taxon>Agaricomycotina</taxon>
        <taxon>Agaricomycetes</taxon>
        <taxon>Russulales</taxon>
        <taxon>Auriscalpiaceae</taxon>
        <taxon>Auriscalpium</taxon>
    </lineage>
</organism>
<dbReference type="EMBL" id="MU276019">
    <property type="protein sequence ID" value="KAI0043409.1"/>
    <property type="molecule type" value="Genomic_DNA"/>
</dbReference>